<dbReference type="Pfam" id="PF03055">
    <property type="entry name" value="RPE65"/>
    <property type="match status" value="1"/>
</dbReference>
<feature type="region of interest" description="Disordered" evidence="6">
    <location>
        <begin position="364"/>
        <end position="387"/>
    </location>
</feature>
<evidence type="ECO:0000256" key="6">
    <source>
        <dbReference type="SAM" id="MobiDB-lite"/>
    </source>
</evidence>
<reference evidence="7 8" key="1">
    <citation type="submission" date="2024-08" db="EMBL/GenBank/DDBJ databases">
        <authorList>
            <person name="Cucini C."/>
            <person name="Frati F."/>
        </authorList>
    </citation>
    <scope>NUCLEOTIDE SEQUENCE [LARGE SCALE GENOMIC DNA]</scope>
</reference>
<dbReference type="EMBL" id="CAXLJM020000038">
    <property type="protein sequence ID" value="CAL8107265.1"/>
    <property type="molecule type" value="Genomic_DNA"/>
</dbReference>
<evidence type="ECO:0000256" key="1">
    <source>
        <dbReference type="ARBA" id="ARBA00001954"/>
    </source>
</evidence>
<feature type="compositionally biased region" description="Basic and acidic residues" evidence="6">
    <location>
        <begin position="364"/>
        <end position="379"/>
    </location>
</feature>
<keyword evidence="8" id="KW-1185">Reference proteome</keyword>
<keyword evidence="3" id="KW-0479">Metal-binding</keyword>
<keyword evidence="5" id="KW-0408">Iron</keyword>
<keyword evidence="4" id="KW-0560">Oxidoreductase</keyword>
<comment type="caution">
    <text evidence="7">The sequence shown here is derived from an EMBL/GenBank/DDBJ whole genome shotgun (WGS) entry which is preliminary data.</text>
</comment>
<comment type="cofactor">
    <cofactor evidence="1">
        <name>Fe(2+)</name>
        <dbReference type="ChEBI" id="CHEBI:29033"/>
    </cofactor>
</comment>
<dbReference type="Proteomes" id="UP001642540">
    <property type="component" value="Unassembled WGS sequence"/>
</dbReference>
<evidence type="ECO:0000256" key="3">
    <source>
        <dbReference type="ARBA" id="ARBA00022723"/>
    </source>
</evidence>
<dbReference type="PANTHER" id="PTHR10543">
    <property type="entry name" value="BETA-CAROTENE DIOXYGENASE"/>
    <property type="match status" value="1"/>
</dbReference>
<sequence length="537" mass="60308">MPGVEVAVPRYLRNVGESPTPDEFTVSGDVPNWLHGSLYASAPGLFDMDNGSVLNWMDGYAVISKFEISGKNVKHVSRYLQSDAYKKAVKAQRPISCEFGTPPATDSKKGFFAKILPTFGPFDPTDNCIGHVFQIGNNLYTAGDTCYFHELDPSTLETLKTYHATKAFNANSFCPQPITDDNGDMYIISGSMQPTFRYTIQKMEAKDRGKNLDRRFHNLASIPSRWMFGGSPCRSFAMTKNYIIFVEMPVVLNVMKLAATYVKGYCTKDWLDWRPHDGTKFYLVNKNTGKVLKTEIFAETTFALSAVVNAYEDSDFIILDVISFPNVDTNNALNLSEMRSANIGKDIETGTLVRFAIPLTASKKDKDKDKEDASDHGDGETQVELSKNMPENYTSIRVAKKGSKLLLTPEVITTKGPGFDFCAINPNYRGKKYRYTYGISSYISPYSPYAHKMIKVDVDSKETVDWEFQEDQVMHEPIFVPNPTGESEDDGLLITVLKMKFQEENFLVVIDAKTMKEVGRARFTSKVGPWLHASFIQ</sequence>
<evidence type="ECO:0000256" key="2">
    <source>
        <dbReference type="ARBA" id="ARBA00006787"/>
    </source>
</evidence>
<evidence type="ECO:0000313" key="8">
    <source>
        <dbReference type="Proteomes" id="UP001642540"/>
    </source>
</evidence>
<accession>A0ABP1QM61</accession>
<evidence type="ECO:0000313" key="7">
    <source>
        <dbReference type="EMBL" id="CAL8107265.1"/>
    </source>
</evidence>
<dbReference type="InterPro" id="IPR004294">
    <property type="entry name" value="Carotenoid_Oase"/>
</dbReference>
<evidence type="ECO:0000256" key="5">
    <source>
        <dbReference type="ARBA" id="ARBA00023004"/>
    </source>
</evidence>
<protein>
    <submittedName>
        <fullName evidence="7">Uncharacterized protein</fullName>
    </submittedName>
</protein>
<evidence type="ECO:0000256" key="4">
    <source>
        <dbReference type="ARBA" id="ARBA00023002"/>
    </source>
</evidence>
<proteinExistence type="inferred from homology"/>
<gene>
    <name evidence="7" type="ORF">ODALV1_LOCUS12620</name>
</gene>
<comment type="similarity">
    <text evidence="2">Belongs to the carotenoid oxygenase family.</text>
</comment>
<organism evidence="7 8">
    <name type="scientific">Orchesella dallaii</name>
    <dbReference type="NCBI Taxonomy" id="48710"/>
    <lineage>
        <taxon>Eukaryota</taxon>
        <taxon>Metazoa</taxon>
        <taxon>Ecdysozoa</taxon>
        <taxon>Arthropoda</taxon>
        <taxon>Hexapoda</taxon>
        <taxon>Collembola</taxon>
        <taxon>Entomobryomorpha</taxon>
        <taxon>Entomobryoidea</taxon>
        <taxon>Orchesellidae</taxon>
        <taxon>Orchesellinae</taxon>
        <taxon>Orchesella</taxon>
    </lineage>
</organism>
<dbReference type="PANTHER" id="PTHR10543:SF24">
    <property type="entry name" value="CAROTENOID ISOMEROOXYGENASE"/>
    <property type="match status" value="1"/>
</dbReference>
<name>A0ABP1QM61_9HEXA</name>